<sequence>MVSSLVLPATAPVATAGPGLGFGFASKTKKKHFVQQKVKVFPAADPLVADQLSGLAWEFSLYYAILYYTDTLDCTRLYYTILVH</sequence>
<dbReference type="AlphaFoldDB" id="A0A8D2BD84"/>
<proteinExistence type="predicted"/>
<dbReference type="Ensembl" id="ENSSVLT00005014598.1">
    <property type="protein sequence ID" value="ENSSVLP00005013184.1"/>
    <property type="gene ID" value="ENSSVLG00005010464.1"/>
</dbReference>
<reference evidence="1" key="1">
    <citation type="submission" date="2025-08" db="UniProtKB">
        <authorList>
            <consortium name="Ensembl"/>
        </authorList>
    </citation>
    <scope>IDENTIFICATION</scope>
</reference>
<keyword evidence="2" id="KW-1185">Reference proteome</keyword>
<reference evidence="1" key="2">
    <citation type="submission" date="2025-09" db="UniProtKB">
        <authorList>
            <consortium name="Ensembl"/>
        </authorList>
    </citation>
    <scope>IDENTIFICATION</scope>
</reference>
<evidence type="ECO:0000313" key="2">
    <source>
        <dbReference type="Proteomes" id="UP000694564"/>
    </source>
</evidence>
<evidence type="ECO:0000313" key="1">
    <source>
        <dbReference type="Ensembl" id="ENSSVLP00005013184.1"/>
    </source>
</evidence>
<dbReference type="GeneTree" id="ENSGT00960000191281"/>
<accession>A0A8D2BD84</accession>
<organism evidence="1 2">
    <name type="scientific">Sciurus vulgaris</name>
    <name type="common">Eurasian red squirrel</name>
    <dbReference type="NCBI Taxonomy" id="55149"/>
    <lineage>
        <taxon>Eukaryota</taxon>
        <taxon>Metazoa</taxon>
        <taxon>Chordata</taxon>
        <taxon>Craniata</taxon>
        <taxon>Vertebrata</taxon>
        <taxon>Euteleostomi</taxon>
        <taxon>Mammalia</taxon>
        <taxon>Eutheria</taxon>
        <taxon>Euarchontoglires</taxon>
        <taxon>Glires</taxon>
        <taxon>Rodentia</taxon>
        <taxon>Sciuromorpha</taxon>
        <taxon>Sciuridae</taxon>
        <taxon>Sciurinae</taxon>
        <taxon>Sciurini</taxon>
        <taxon>Sciurus</taxon>
    </lineage>
</organism>
<protein>
    <submittedName>
        <fullName evidence="1">Uncharacterized protein</fullName>
    </submittedName>
</protein>
<name>A0A8D2BD84_SCIVU</name>
<dbReference type="Proteomes" id="UP000694564">
    <property type="component" value="Chromosome 11"/>
</dbReference>